<accession>A0A4C1UWM4</accession>
<evidence type="ECO:0000313" key="2">
    <source>
        <dbReference type="Proteomes" id="UP000299102"/>
    </source>
</evidence>
<name>A0A4C1UWM4_EUMVA</name>
<dbReference type="Proteomes" id="UP000299102">
    <property type="component" value="Unassembled WGS sequence"/>
</dbReference>
<evidence type="ECO:0000313" key="1">
    <source>
        <dbReference type="EMBL" id="GBP30416.1"/>
    </source>
</evidence>
<reference evidence="1 2" key="1">
    <citation type="journal article" date="2019" name="Commun. Biol.">
        <title>The bagworm genome reveals a unique fibroin gene that provides high tensile strength.</title>
        <authorList>
            <person name="Kono N."/>
            <person name="Nakamura H."/>
            <person name="Ohtoshi R."/>
            <person name="Tomita M."/>
            <person name="Numata K."/>
            <person name="Arakawa K."/>
        </authorList>
    </citation>
    <scope>NUCLEOTIDE SEQUENCE [LARGE SCALE GENOMIC DNA]</scope>
</reference>
<gene>
    <name evidence="1" type="ORF">EVAR_20866_1</name>
</gene>
<dbReference type="AlphaFoldDB" id="A0A4C1UWM4"/>
<organism evidence="1 2">
    <name type="scientific">Eumeta variegata</name>
    <name type="common">Bagworm moth</name>
    <name type="synonym">Eumeta japonica</name>
    <dbReference type="NCBI Taxonomy" id="151549"/>
    <lineage>
        <taxon>Eukaryota</taxon>
        <taxon>Metazoa</taxon>
        <taxon>Ecdysozoa</taxon>
        <taxon>Arthropoda</taxon>
        <taxon>Hexapoda</taxon>
        <taxon>Insecta</taxon>
        <taxon>Pterygota</taxon>
        <taxon>Neoptera</taxon>
        <taxon>Endopterygota</taxon>
        <taxon>Lepidoptera</taxon>
        <taxon>Glossata</taxon>
        <taxon>Ditrysia</taxon>
        <taxon>Tineoidea</taxon>
        <taxon>Psychidae</taxon>
        <taxon>Oiketicinae</taxon>
        <taxon>Eumeta</taxon>
    </lineage>
</organism>
<keyword evidence="2" id="KW-1185">Reference proteome</keyword>
<sequence length="239" mass="26877">MKAFAAPVRRNGGRDRIYISTVDVSGPRYAVRGGDGREAVSHGAGRPRYSFGLWHRTSKVDPEPNIICGSFGRAPLAGAAVVRSGTSVTCDGSTRLDIDTDVVPARLKRALENLSPKLMVGESSALCLRIGVYPFPRCRWIHLPRTGRKFTDTCAHKLIFFRARGRRLRRDTADRRLQHLNYYAILYRNAAYAVTLGKRSSKRVSHLVREGCLCNRLYFSIAFAPWTRSLDDICRDYTL</sequence>
<dbReference type="EMBL" id="BGZK01000233">
    <property type="protein sequence ID" value="GBP30416.1"/>
    <property type="molecule type" value="Genomic_DNA"/>
</dbReference>
<proteinExistence type="predicted"/>
<comment type="caution">
    <text evidence="1">The sequence shown here is derived from an EMBL/GenBank/DDBJ whole genome shotgun (WGS) entry which is preliminary data.</text>
</comment>
<protein>
    <submittedName>
        <fullName evidence="1">Uncharacterized protein</fullName>
    </submittedName>
</protein>